<proteinExistence type="predicted"/>
<reference evidence="2 3" key="1">
    <citation type="journal article" date="2012" name="Science">
        <title>The Paleozoic origin of enzymatic lignin decomposition reconstructed from 31 fungal genomes.</title>
        <authorList>
            <person name="Floudas D."/>
            <person name="Binder M."/>
            <person name="Riley R."/>
            <person name="Barry K."/>
            <person name="Blanchette R.A."/>
            <person name="Henrissat B."/>
            <person name="Martinez A.T."/>
            <person name="Otillar R."/>
            <person name="Spatafora J.W."/>
            <person name="Yadav J.S."/>
            <person name="Aerts A."/>
            <person name="Benoit I."/>
            <person name="Boyd A."/>
            <person name="Carlson A."/>
            <person name="Copeland A."/>
            <person name="Coutinho P.M."/>
            <person name="de Vries R.P."/>
            <person name="Ferreira P."/>
            <person name="Findley K."/>
            <person name="Foster B."/>
            <person name="Gaskell J."/>
            <person name="Glotzer D."/>
            <person name="Gorecki P."/>
            <person name="Heitman J."/>
            <person name="Hesse C."/>
            <person name="Hori C."/>
            <person name="Igarashi K."/>
            <person name="Jurgens J.A."/>
            <person name="Kallen N."/>
            <person name="Kersten P."/>
            <person name="Kohler A."/>
            <person name="Kuees U."/>
            <person name="Kumar T.K.A."/>
            <person name="Kuo A."/>
            <person name="LaButti K."/>
            <person name="Larrondo L.F."/>
            <person name="Lindquist E."/>
            <person name="Ling A."/>
            <person name="Lombard V."/>
            <person name="Lucas S."/>
            <person name="Lundell T."/>
            <person name="Martin R."/>
            <person name="McLaughlin D.J."/>
            <person name="Morgenstern I."/>
            <person name="Morin E."/>
            <person name="Murat C."/>
            <person name="Nagy L.G."/>
            <person name="Nolan M."/>
            <person name="Ohm R.A."/>
            <person name="Patyshakuliyeva A."/>
            <person name="Rokas A."/>
            <person name="Ruiz-Duenas F.J."/>
            <person name="Sabat G."/>
            <person name="Salamov A."/>
            <person name="Samejima M."/>
            <person name="Schmutz J."/>
            <person name="Slot J.C."/>
            <person name="St John F."/>
            <person name="Stenlid J."/>
            <person name="Sun H."/>
            <person name="Sun S."/>
            <person name="Syed K."/>
            <person name="Tsang A."/>
            <person name="Wiebenga A."/>
            <person name="Young D."/>
            <person name="Pisabarro A."/>
            <person name="Eastwood D.C."/>
            <person name="Martin F."/>
            <person name="Cullen D."/>
            <person name="Grigoriev I.V."/>
            <person name="Hibbett D.S."/>
        </authorList>
    </citation>
    <scope>NUCLEOTIDE SEQUENCE [LARGE SCALE GENOMIC DNA]</scope>
    <source>
        <strain evidence="2 3">MD-104</strain>
    </source>
</reference>
<dbReference type="OMA" id="YTRCTEN"/>
<feature type="domain" description="F-box" evidence="1">
    <location>
        <begin position="1"/>
        <end position="46"/>
    </location>
</feature>
<gene>
    <name evidence="2" type="ORF">WOLCODRAFT_149874</name>
</gene>
<name>A0A2H3JT15_WOLCO</name>
<dbReference type="STRING" id="742152.A0A2H3JT15"/>
<sequence>MQLFSINEDVLQVILSLLLPDDLLQLALTCRHAYSLIVPCRILAEVALTHGNEIVFNSSFTAETSRQSIHHTTYIQKRTAAFCEFVLADPARASHLRVLKLSGDAIKPWTFDLTQPAAGGYDWSRAGPMIRVLEHATHLRELHLYNLESLARDEPAFCAALAALASLQRLVLAYPGPHLLGWLARPHAPLRLRALEVKAAMPTPQQCAALCAALRSPAASERLHTLRVRPAEMLAGLLDAHAGAGAAWPTVRVLELHGDGARLPAFARAFPRVRSLHLRCRASGAPTDAECAEWPELDTLTVQESADVLVAGPVRRLQTVAVHDEEGVRALIARTSPREVVDVSPVYLPPIEDLPLRTAGAEIVSVPHGKLMHLKTWLSDWAGQR</sequence>
<dbReference type="PROSITE" id="PS50181">
    <property type="entry name" value="FBOX"/>
    <property type="match status" value="1"/>
</dbReference>
<keyword evidence="3" id="KW-1185">Reference proteome</keyword>
<dbReference type="Proteomes" id="UP000218811">
    <property type="component" value="Unassembled WGS sequence"/>
</dbReference>
<organism evidence="2 3">
    <name type="scientific">Wolfiporia cocos (strain MD-104)</name>
    <name type="common">Brown rot fungus</name>
    <dbReference type="NCBI Taxonomy" id="742152"/>
    <lineage>
        <taxon>Eukaryota</taxon>
        <taxon>Fungi</taxon>
        <taxon>Dikarya</taxon>
        <taxon>Basidiomycota</taxon>
        <taxon>Agaricomycotina</taxon>
        <taxon>Agaricomycetes</taxon>
        <taxon>Polyporales</taxon>
        <taxon>Phaeolaceae</taxon>
        <taxon>Wolfiporia</taxon>
    </lineage>
</organism>
<evidence type="ECO:0000313" key="3">
    <source>
        <dbReference type="Proteomes" id="UP000218811"/>
    </source>
</evidence>
<protein>
    <recommendedName>
        <fullName evidence="1">F-box domain-containing protein</fullName>
    </recommendedName>
</protein>
<accession>A0A2H3JT15</accession>
<dbReference type="AlphaFoldDB" id="A0A2H3JT15"/>
<evidence type="ECO:0000259" key="1">
    <source>
        <dbReference type="PROSITE" id="PS50181"/>
    </source>
</evidence>
<evidence type="ECO:0000313" key="2">
    <source>
        <dbReference type="EMBL" id="PCH39834.1"/>
    </source>
</evidence>
<dbReference type="EMBL" id="KB468053">
    <property type="protein sequence ID" value="PCH39834.1"/>
    <property type="molecule type" value="Genomic_DNA"/>
</dbReference>
<dbReference type="InterPro" id="IPR001810">
    <property type="entry name" value="F-box_dom"/>
</dbReference>